<keyword evidence="1" id="KW-0539">Nucleus</keyword>
<feature type="region of interest" description="Disordered" evidence="2">
    <location>
        <begin position="117"/>
        <end position="137"/>
    </location>
</feature>
<accession>A0A2G5SZL2</accession>
<evidence type="ECO:0000256" key="2">
    <source>
        <dbReference type="SAM" id="MobiDB-lite"/>
    </source>
</evidence>
<evidence type="ECO:0000313" key="4">
    <source>
        <dbReference type="EMBL" id="PIC20349.1"/>
    </source>
</evidence>
<dbReference type="Gene3D" id="1.10.246.20">
    <property type="entry name" value="Coactivator CBP, KIX domain"/>
    <property type="match status" value="2"/>
</dbReference>
<reference evidence="5" key="1">
    <citation type="submission" date="2017-10" db="EMBL/GenBank/DDBJ databases">
        <title>Rapid genome shrinkage in a self-fertile nematode reveals novel sperm competition proteins.</title>
        <authorList>
            <person name="Yin D."/>
            <person name="Schwarz E.M."/>
            <person name="Thomas C.G."/>
            <person name="Felde R.L."/>
            <person name="Korf I.F."/>
            <person name="Cutter A.D."/>
            <person name="Schartner C.M."/>
            <person name="Ralston E.J."/>
            <person name="Meyer B.J."/>
            <person name="Haag E.S."/>
        </authorList>
    </citation>
    <scope>NUCLEOTIDE SEQUENCE [LARGE SCALE GENOMIC DNA]</scope>
    <source>
        <strain evidence="5">JU1422</strain>
    </source>
</reference>
<dbReference type="STRING" id="1611254.A0A2G5SZL2"/>
<evidence type="ECO:0000259" key="3">
    <source>
        <dbReference type="PROSITE" id="PS50952"/>
    </source>
</evidence>
<proteinExistence type="predicted"/>
<dbReference type="PROSITE" id="PS50952">
    <property type="entry name" value="KIX"/>
    <property type="match status" value="2"/>
</dbReference>
<comment type="caution">
    <text evidence="4">The sequence shown here is derived from an EMBL/GenBank/DDBJ whole genome shotgun (WGS) entry which is preliminary data.</text>
</comment>
<dbReference type="SUPFAM" id="SSF47040">
    <property type="entry name" value="Kix domain of CBP (creb binding protein)"/>
    <property type="match status" value="2"/>
</dbReference>
<dbReference type="AlphaFoldDB" id="A0A2G5SZL2"/>
<gene>
    <name evidence="4" type="primary">Cni-F22F1.3</name>
    <name evidence="4" type="synonym">Cnig_chr_X.g25580</name>
    <name evidence="4" type="ORF">B9Z55_025580</name>
</gene>
<organism evidence="4 5">
    <name type="scientific">Caenorhabditis nigoni</name>
    <dbReference type="NCBI Taxonomy" id="1611254"/>
    <lineage>
        <taxon>Eukaryota</taxon>
        <taxon>Metazoa</taxon>
        <taxon>Ecdysozoa</taxon>
        <taxon>Nematoda</taxon>
        <taxon>Chromadorea</taxon>
        <taxon>Rhabditida</taxon>
        <taxon>Rhabditina</taxon>
        <taxon>Rhabditomorpha</taxon>
        <taxon>Rhabditoidea</taxon>
        <taxon>Rhabditidae</taxon>
        <taxon>Peloderinae</taxon>
        <taxon>Caenorhabditis</taxon>
    </lineage>
</organism>
<dbReference type="OrthoDB" id="899at2759"/>
<dbReference type="GO" id="GO:0003712">
    <property type="term" value="F:transcription coregulator activity"/>
    <property type="evidence" value="ECO:0007669"/>
    <property type="project" value="InterPro"/>
</dbReference>
<dbReference type="Proteomes" id="UP000230233">
    <property type="component" value="Chromosome X"/>
</dbReference>
<dbReference type="InterPro" id="IPR003101">
    <property type="entry name" value="KIX_dom"/>
</dbReference>
<dbReference type="EMBL" id="PDUG01000006">
    <property type="protein sequence ID" value="PIC20349.1"/>
    <property type="molecule type" value="Genomic_DNA"/>
</dbReference>
<name>A0A2G5SZL2_9PELO</name>
<sequence>MDDHELPDIIIPNPLPMKAREDLMERIVSVVVPHPNINANYDARMIEFKEYVKYLEKKAFEKAHSRDEYYAMLARLMYRMQKLLERRPRRADSNDPYGDIPLSHELADFMGLTQEELEEFDEEQNPQGPSAADEAIAKSTITPKLRRTVVDKLGSMLFPPPDPFAYLEGRMDSITRKLEKIEAKAYKECDDRDEYYNMVSLRAYRLQKEYKKSGKSYLDRIVRYPVLVIRTEVVG</sequence>
<dbReference type="GO" id="GO:0006355">
    <property type="term" value="P:regulation of DNA-templated transcription"/>
    <property type="evidence" value="ECO:0007669"/>
    <property type="project" value="InterPro"/>
</dbReference>
<keyword evidence="5" id="KW-1185">Reference proteome</keyword>
<dbReference type="InterPro" id="IPR036529">
    <property type="entry name" value="KIX_dom_sf"/>
</dbReference>
<evidence type="ECO:0000256" key="1">
    <source>
        <dbReference type="ARBA" id="ARBA00023242"/>
    </source>
</evidence>
<feature type="domain" description="KIX" evidence="3">
    <location>
        <begin position="6"/>
        <end position="85"/>
    </location>
</feature>
<protein>
    <recommendedName>
        <fullName evidence="3">KIX domain-containing protein</fullName>
    </recommendedName>
</protein>
<feature type="domain" description="KIX" evidence="3">
    <location>
        <begin position="132"/>
        <end position="211"/>
    </location>
</feature>
<dbReference type="Pfam" id="PF02172">
    <property type="entry name" value="KIX"/>
    <property type="match status" value="2"/>
</dbReference>
<evidence type="ECO:0000313" key="5">
    <source>
        <dbReference type="Proteomes" id="UP000230233"/>
    </source>
</evidence>